<dbReference type="Proteomes" id="UP000887565">
    <property type="component" value="Unplaced"/>
</dbReference>
<keyword evidence="6" id="KW-0418">Kinase</keyword>
<evidence type="ECO:0000256" key="2">
    <source>
        <dbReference type="ARBA" id="ARBA00012513"/>
    </source>
</evidence>
<protein>
    <recommendedName>
        <fullName evidence="2">non-specific serine/threonine protein kinase</fullName>
        <ecNumber evidence="2">2.7.11.1</ecNumber>
    </recommendedName>
</protein>
<dbReference type="EC" id="2.7.11.1" evidence="2"/>
<dbReference type="InterPro" id="IPR017441">
    <property type="entry name" value="Protein_kinase_ATP_BS"/>
</dbReference>
<dbReference type="InterPro" id="IPR011009">
    <property type="entry name" value="Kinase-like_dom_sf"/>
</dbReference>
<evidence type="ECO:0000313" key="14">
    <source>
        <dbReference type="Proteomes" id="UP000887565"/>
    </source>
</evidence>
<dbReference type="GO" id="GO:0005737">
    <property type="term" value="C:cytoplasm"/>
    <property type="evidence" value="ECO:0007669"/>
    <property type="project" value="TreeGrafter"/>
</dbReference>
<dbReference type="PANTHER" id="PTHR47167">
    <property type="entry name" value="SERINE/THREONINE-PROTEIN KINASE TAO1-LIKE PROTEIN"/>
    <property type="match status" value="1"/>
</dbReference>
<evidence type="ECO:0000256" key="10">
    <source>
        <dbReference type="ARBA" id="ARBA00048679"/>
    </source>
</evidence>
<name>A0A915KMB6_ROMCU</name>
<evidence type="ECO:0000256" key="11">
    <source>
        <dbReference type="PROSITE-ProRule" id="PRU10141"/>
    </source>
</evidence>
<dbReference type="PROSITE" id="PS00107">
    <property type="entry name" value="PROTEIN_KINASE_ATP"/>
    <property type="match status" value="1"/>
</dbReference>
<evidence type="ECO:0000259" key="13">
    <source>
        <dbReference type="PROSITE" id="PS50011"/>
    </source>
</evidence>
<feature type="region of interest" description="Disordered" evidence="12">
    <location>
        <begin position="1"/>
        <end position="27"/>
    </location>
</feature>
<dbReference type="OMA" id="WDFFFLP"/>
<dbReference type="Pfam" id="PF00069">
    <property type="entry name" value="Pkinase"/>
    <property type="match status" value="1"/>
</dbReference>
<sequence>MPTAKSAPPPPSSSMISSGGKDVESSLFSREDPDKLFFDLREIGHGSFGAVYFAVYGPSRESVAIKKMSYAGKQSSEKWQDILKEVQFLRQLEHKNIVEYKGCYLKDHTCWLVMEYCVGSAADIVEVHKKPLLETEIAAICQDVLYGLLYLHGLSRIHRDVKAGNILLTDQGVVKLADFGSASLVSPAQSFVGTPYWMAPEVILAMDEGQYDYKADIWSLGISCIELGERTFI</sequence>
<organism evidence="14 15">
    <name type="scientific">Romanomermis culicivorax</name>
    <name type="common">Nematode worm</name>
    <dbReference type="NCBI Taxonomy" id="13658"/>
    <lineage>
        <taxon>Eukaryota</taxon>
        <taxon>Metazoa</taxon>
        <taxon>Ecdysozoa</taxon>
        <taxon>Nematoda</taxon>
        <taxon>Enoplea</taxon>
        <taxon>Dorylaimia</taxon>
        <taxon>Mermithida</taxon>
        <taxon>Mermithoidea</taxon>
        <taxon>Mermithidae</taxon>
        <taxon>Romanomermis</taxon>
    </lineage>
</organism>
<dbReference type="Gene3D" id="1.10.510.10">
    <property type="entry name" value="Transferase(Phosphotransferase) domain 1"/>
    <property type="match status" value="1"/>
</dbReference>
<feature type="domain" description="Protein kinase" evidence="13">
    <location>
        <begin position="37"/>
        <end position="233"/>
    </location>
</feature>
<evidence type="ECO:0000256" key="1">
    <source>
        <dbReference type="ARBA" id="ARBA00008874"/>
    </source>
</evidence>
<dbReference type="Gene3D" id="3.30.200.20">
    <property type="entry name" value="Phosphorylase Kinase, domain 1"/>
    <property type="match status" value="1"/>
</dbReference>
<evidence type="ECO:0000256" key="9">
    <source>
        <dbReference type="ARBA" id="ARBA00047899"/>
    </source>
</evidence>
<evidence type="ECO:0000256" key="7">
    <source>
        <dbReference type="ARBA" id="ARBA00022840"/>
    </source>
</evidence>
<keyword evidence="8" id="KW-0175">Coiled coil</keyword>
<evidence type="ECO:0000256" key="5">
    <source>
        <dbReference type="ARBA" id="ARBA00022741"/>
    </source>
</evidence>
<dbReference type="SMART" id="SM00220">
    <property type="entry name" value="S_TKc"/>
    <property type="match status" value="1"/>
</dbReference>
<evidence type="ECO:0000256" key="4">
    <source>
        <dbReference type="ARBA" id="ARBA00022679"/>
    </source>
</evidence>
<dbReference type="InterPro" id="IPR051234">
    <property type="entry name" value="TAO_STE20_kinase"/>
</dbReference>
<accession>A0A915KMB6</accession>
<dbReference type="InterPro" id="IPR000719">
    <property type="entry name" value="Prot_kinase_dom"/>
</dbReference>
<dbReference type="WBParaSite" id="nRc.2.0.1.t39184-RA">
    <property type="protein sequence ID" value="nRc.2.0.1.t39184-RA"/>
    <property type="gene ID" value="nRc.2.0.1.g39184"/>
</dbReference>
<reference evidence="15" key="1">
    <citation type="submission" date="2022-11" db="UniProtKB">
        <authorList>
            <consortium name="WormBaseParasite"/>
        </authorList>
    </citation>
    <scope>IDENTIFICATION</scope>
</reference>
<dbReference type="GO" id="GO:0005524">
    <property type="term" value="F:ATP binding"/>
    <property type="evidence" value="ECO:0007669"/>
    <property type="project" value="UniProtKB-UniRule"/>
</dbReference>
<comment type="catalytic activity">
    <reaction evidence="9">
        <text>L-threonyl-[protein] + ATP = O-phospho-L-threonyl-[protein] + ADP + H(+)</text>
        <dbReference type="Rhea" id="RHEA:46608"/>
        <dbReference type="Rhea" id="RHEA-COMP:11060"/>
        <dbReference type="Rhea" id="RHEA-COMP:11605"/>
        <dbReference type="ChEBI" id="CHEBI:15378"/>
        <dbReference type="ChEBI" id="CHEBI:30013"/>
        <dbReference type="ChEBI" id="CHEBI:30616"/>
        <dbReference type="ChEBI" id="CHEBI:61977"/>
        <dbReference type="ChEBI" id="CHEBI:456216"/>
        <dbReference type="EC" id="2.7.11.1"/>
    </reaction>
</comment>
<evidence type="ECO:0000256" key="12">
    <source>
        <dbReference type="SAM" id="MobiDB-lite"/>
    </source>
</evidence>
<comment type="similarity">
    <text evidence="1">Belongs to the protein kinase superfamily. STE Ser/Thr protein kinase family. STE20 subfamily.</text>
</comment>
<dbReference type="GO" id="GO:0004674">
    <property type="term" value="F:protein serine/threonine kinase activity"/>
    <property type="evidence" value="ECO:0007669"/>
    <property type="project" value="UniProtKB-KW"/>
</dbReference>
<keyword evidence="5 11" id="KW-0547">Nucleotide-binding</keyword>
<evidence type="ECO:0000256" key="8">
    <source>
        <dbReference type="ARBA" id="ARBA00023054"/>
    </source>
</evidence>
<keyword evidence="3" id="KW-0723">Serine/threonine-protein kinase</keyword>
<dbReference type="AlphaFoldDB" id="A0A915KMB6"/>
<evidence type="ECO:0000256" key="6">
    <source>
        <dbReference type="ARBA" id="ARBA00022777"/>
    </source>
</evidence>
<proteinExistence type="inferred from homology"/>
<dbReference type="SUPFAM" id="SSF56112">
    <property type="entry name" value="Protein kinase-like (PK-like)"/>
    <property type="match status" value="1"/>
</dbReference>
<feature type="binding site" evidence="11">
    <location>
        <position position="73"/>
    </location>
    <ligand>
        <name>ATP</name>
        <dbReference type="ChEBI" id="CHEBI:30616"/>
    </ligand>
</feature>
<evidence type="ECO:0000313" key="15">
    <source>
        <dbReference type="WBParaSite" id="nRc.2.0.1.t39184-RA"/>
    </source>
</evidence>
<dbReference type="PANTHER" id="PTHR47167:SF4">
    <property type="entry name" value="SERINE_THREONINE-PROTEIN KINASE TAO"/>
    <property type="match status" value="1"/>
</dbReference>
<dbReference type="FunFam" id="3.30.200.20:FF:000029">
    <property type="entry name" value="Serine/threonine-protein kinase TAO2, putative"/>
    <property type="match status" value="1"/>
</dbReference>
<evidence type="ECO:0000256" key="3">
    <source>
        <dbReference type="ARBA" id="ARBA00022527"/>
    </source>
</evidence>
<comment type="catalytic activity">
    <reaction evidence="10">
        <text>L-seryl-[protein] + ATP = O-phospho-L-seryl-[protein] + ADP + H(+)</text>
        <dbReference type="Rhea" id="RHEA:17989"/>
        <dbReference type="Rhea" id="RHEA-COMP:9863"/>
        <dbReference type="Rhea" id="RHEA-COMP:11604"/>
        <dbReference type="ChEBI" id="CHEBI:15378"/>
        <dbReference type="ChEBI" id="CHEBI:29999"/>
        <dbReference type="ChEBI" id="CHEBI:30616"/>
        <dbReference type="ChEBI" id="CHEBI:83421"/>
        <dbReference type="ChEBI" id="CHEBI:456216"/>
        <dbReference type="EC" id="2.7.11.1"/>
    </reaction>
</comment>
<keyword evidence="7 11" id="KW-0067">ATP-binding</keyword>
<dbReference type="PROSITE" id="PS50011">
    <property type="entry name" value="PROTEIN_KINASE_DOM"/>
    <property type="match status" value="1"/>
</dbReference>
<keyword evidence="4" id="KW-0808">Transferase</keyword>
<keyword evidence="14" id="KW-1185">Reference proteome</keyword>